<keyword evidence="2" id="KW-0812">Transmembrane</keyword>
<dbReference type="InterPro" id="IPR000477">
    <property type="entry name" value="RT_dom"/>
</dbReference>
<feature type="domain" description="Reverse transcriptase" evidence="3">
    <location>
        <begin position="1128"/>
        <end position="1376"/>
    </location>
</feature>
<dbReference type="UniPathway" id="UPA00196"/>
<dbReference type="InterPro" id="IPR005135">
    <property type="entry name" value="Endo/exonuclease/phosphatase"/>
</dbReference>
<evidence type="ECO:0000313" key="4">
    <source>
        <dbReference type="EMBL" id="SPD18697.1"/>
    </source>
</evidence>
<feature type="region of interest" description="Disordered" evidence="1">
    <location>
        <begin position="1"/>
        <end position="23"/>
    </location>
</feature>
<feature type="region of interest" description="Disordered" evidence="1">
    <location>
        <begin position="266"/>
        <end position="290"/>
    </location>
</feature>
<dbReference type="EMBL" id="OIVN01004669">
    <property type="protein sequence ID" value="SPD18697.1"/>
    <property type="molecule type" value="Genomic_DNA"/>
</dbReference>
<dbReference type="PANTHER" id="PTHR33116">
    <property type="entry name" value="REVERSE TRANSCRIPTASE ZINC-BINDING DOMAIN-CONTAINING PROTEIN-RELATED-RELATED"/>
    <property type="match status" value="1"/>
</dbReference>
<reference evidence="4" key="1">
    <citation type="submission" date="2018-02" db="EMBL/GenBank/DDBJ databases">
        <authorList>
            <person name="Cohen D.B."/>
            <person name="Kent A.D."/>
        </authorList>
    </citation>
    <scope>NUCLEOTIDE SEQUENCE</scope>
</reference>
<dbReference type="PANTHER" id="PTHR33116:SF78">
    <property type="entry name" value="OS12G0587133 PROTEIN"/>
    <property type="match status" value="1"/>
</dbReference>
<dbReference type="GO" id="GO:0003677">
    <property type="term" value="F:DNA binding"/>
    <property type="evidence" value="ECO:0007669"/>
    <property type="project" value="InterPro"/>
</dbReference>
<dbReference type="PROSITE" id="PS50878">
    <property type="entry name" value="RT_POL"/>
    <property type="match status" value="1"/>
</dbReference>
<evidence type="ECO:0000259" key="3">
    <source>
        <dbReference type="PROSITE" id="PS50878"/>
    </source>
</evidence>
<feature type="region of interest" description="Disordered" evidence="1">
    <location>
        <begin position="566"/>
        <end position="590"/>
    </location>
</feature>
<dbReference type="InterPro" id="IPR020847">
    <property type="entry name" value="AP_endonuclease_F1_BS"/>
</dbReference>
<proteinExistence type="predicted"/>
<dbReference type="Pfam" id="PF10510">
    <property type="entry name" value="PIG-S"/>
    <property type="match status" value="1"/>
</dbReference>
<dbReference type="InterPro" id="IPR019540">
    <property type="entry name" value="PtdIno-glycan_biosynth_class_S"/>
</dbReference>
<protein>
    <recommendedName>
        <fullName evidence="3">Reverse transcriptase domain-containing protein</fullName>
    </recommendedName>
</protein>
<dbReference type="SUPFAM" id="SSF56672">
    <property type="entry name" value="DNA/RNA polymerases"/>
    <property type="match status" value="1"/>
</dbReference>
<dbReference type="SUPFAM" id="SSF56219">
    <property type="entry name" value="DNase I-like"/>
    <property type="match status" value="1"/>
</dbReference>
<dbReference type="Pfam" id="PF03372">
    <property type="entry name" value="Exo_endo_phos"/>
    <property type="match status" value="1"/>
</dbReference>
<dbReference type="GO" id="GO:0006506">
    <property type="term" value="P:GPI anchor biosynthetic process"/>
    <property type="evidence" value="ECO:0007669"/>
    <property type="project" value="UniProtKB-UniPathway"/>
</dbReference>
<evidence type="ECO:0000256" key="1">
    <source>
        <dbReference type="SAM" id="MobiDB-lite"/>
    </source>
</evidence>
<dbReference type="Gene3D" id="3.60.10.10">
    <property type="entry name" value="Endonuclease/exonuclease/phosphatase"/>
    <property type="match status" value="1"/>
</dbReference>
<dbReference type="PROSITE" id="PS00726">
    <property type="entry name" value="AP_NUCLEASE_F1_1"/>
    <property type="match status" value="1"/>
</dbReference>
<dbReference type="GO" id="GO:0016255">
    <property type="term" value="P:attachment of GPI anchor to protein"/>
    <property type="evidence" value="ECO:0007669"/>
    <property type="project" value="InterPro"/>
</dbReference>
<dbReference type="CDD" id="cd01650">
    <property type="entry name" value="RT_nLTR_like"/>
    <property type="match status" value="1"/>
</dbReference>
<dbReference type="GO" id="GO:0006281">
    <property type="term" value="P:DNA repair"/>
    <property type="evidence" value="ECO:0007669"/>
    <property type="project" value="InterPro"/>
</dbReference>
<keyword evidence="2" id="KW-1133">Transmembrane helix</keyword>
<evidence type="ECO:0000256" key="2">
    <source>
        <dbReference type="SAM" id="Phobius"/>
    </source>
</evidence>
<gene>
    <name evidence="4" type="ORF">FSB_LOCUS46579</name>
</gene>
<dbReference type="GO" id="GO:0042765">
    <property type="term" value="C:GPI-anchor transamidase complex"/>
    <property type="evidence" value="ECO:0007669"/>
    <property type="project" value="InterPro"/>
</dbReference>
<dbReference type="InterPro" id="IPR026960">
    <property type="entry name" value="RVT-Znf"/>
</dbReference>
<organism evidence="4">
    <name type="scientific">Fagus sylvatica</name>
    <name type="common">Beechnut</name>
    <dbReference type="NCBI Taxonomy" id="28930"/>
    <lineage>
        <taxon>Eukaryota</taxon>
        <taxon>Viridiplantae</taxon>
        <taxon>Streptophyta</taxon>
        <taxon>Embryophyta</taxon>
        <taxon>Tracheophyta</taxon>
        <taxon>Spermatophyta</taxon>
        <taxon>Magnoliopsida</taxon>
        <taxon>eudicotyledons</taxon>
        <taxon>Gunneridae</taxon>
        <taxon>Pentapetalae</taxon>
        <taxon>rosids</taxon>
        <taxon>fabids</taxon>
        <taxon>Fagales</taxon>
        <taxon>Fagaceae</taxon>
        <taxon>Fagus</taxon>
    </lineage>
</organism>
<dbReference type="Pfam" id="PF00078">
    <property type="entry name" value="RVT_1"/>
    <property type="match status" value="1"/>
</dbReference>
<dbReference type="Pfam" id="PF13966">
    <property type="entry name" value="zf-RVT"/>
    <property type="match status" value="1"/>
</dbReference>
<sequence>MESRRPSRNSRTQSDDEPHVRVTTSPGCRIRAVVCESVEEIGSDLGVTKLEEVSGIRDCEVNAGPTKGGPGRADTEYVPSAKECPLLLQLPNGEISKTNGFISPMWGGVIVWNPKGCLKDSESQHPIRHTISHQGGHQPTSRTSTTGKVCGGPLSLEGGSFYGVLERSRGHVSSVSMGFLAARWCREALLEIANLSTARHLFRSFRERNSVFVIQKQSNVRGGFVSITVLGETRGKGIVIIPEGRDGKGWRGVSNVIHGLLNPLVPEKHDSNHRRPPTPTAQNNSNIHGESRTFKEAVIRGDIPKISHVLEGNIPEMRDSGKALVNGSVELYLKVILGVGPEEKWVVKWAGVMDQPNGASVSIEDPVGSSGDTNILVEGGPSRTGPTNVGASDAGRKTSKPNHTKPNQKLVWRPRSISSAQTSREPSPSPQPDPTPSIETVKDPETSQKALLSATLRRLGSDTENDVQIAGDATKWLLWLRDGRSLVLPAACFCKSGPMHGIDDSDHAIVPVYDGDTPEISENWSEEDSVVDSVMDSAVETYAEDEQMTPHAGEHSPLMIEPIAISYPSGDENKKGGESSASTHTSTHTEVSDWALEKYADFGASLGASYEGYEAEVMNLLCAIDRLGRKEDNGLTSKPATTKKGTRELKNLIVSWNVRGLNDGSKRLMVRHLLKQWKADLVCLQETKLQSLSRGLIRSLWGGHHVDWLFVGSNGASGGILLLWDNRSLQKIDEALGLYTASCKFRSVSSGFDWAFTGVYGPHDLPARRILWDEMSGVVSWWDVPWIVGGDFNIVRYPSERVGAVHITNPMQDFTDFIFSNGLMDIPMAGGQYTWSNNNSRSRLDRFLFSPNIEEHFTMVSQRRLPRLCSDHFPILLECGPTLYGRSPFRFENMWLKSEGFHEKVQRWWESYVFQGSPSFVLACKLRALKQDLKIWNEEEFGNIDGRKNSLLSSVKSLDELADARPLSDAELVQHDQERAELERIILMDEICWRQKSRALWLKEGDRNTKYFHRIANSHRRKNSIGSIIVDGETITDPAEINGKIVDFYSTLFTESGPRRPTLDDLTVSTIDESDVVCLDRAFTEEEVFDAVKHMNGDKAPGPDGFSLAFFQACWGVLKADLMQVFHQFHEHGTFEKSINATFIALIPKKPGAMEMKDFRPISLISGGRQILDSVLIANECLDSRLRSGVPGVVCKLDLEKAYDHVHWGFLLYMLRRCGFTRRWRRWIFMCISTARFSVLINGTPCGFFASSRGLRQGDPLSPLLFILVMEALSRLLSRAREGGFISGYDIGQTNFLSISHFLFADDTLIFCGADSDQLWHLKGVFVWFQAASGLKINLGKSELVPVGNVPYVEGLAAVLGCKVAELPILYLGLPLGSSFKDQTIWNGIIEKTEKRLAGWKLGVAHRIEKIQRDFLWEGMGGEFKYHLVNWDRVCTPIQCGGLGIRNLVTFNQALLGKWLWRYATERDALWRKIVELKLAQICCICIHFKVGNGALLSFWQDHWCGDTSLMVRFPELYRIASHPVASIQDLLIYDGTNHHWDVNFTRLVHDWELESVADFLDVIYSAVPHPGESDNICWNPSSNKVFSVNSYYKVLTSPNHRSFPWKRVWKSFVPSKINFFVWTAVLGKVLTIDNLRKRRLMLIDWCCMCKASGESIDHLFIHCPIARDLWSLAFSAFGVWWVMPCHILALLQCWSTGFKRHRSGHLWDFIPHCVMWVIWRERNARSFEDTERTVPGLKQFFLTSLFEWANASGHYLFLSVHEMLSSCCFSL</sequence>
<feature type="region of interest" description="Disordered" evidence="1">
    <location>
        <begin position="360"/>
        <end position="448"/>
    </location>
</feature>
<dbReference type="InterPro" id="IPR036691">
    <property type="entry name" value="Endo/exonu/phosph_ase_sf"/>
</dbReference>
<dbReference type="InterPro" id="IPR043502">
    <property type="entry name" value="DNA/RNA_pol_sf"/>
</dbReference>
<accession>A0A2N9HXR7</accession>
<feature type="transmembrane region" description="Helical" evidence="2">
    <location>
        <begin position="1670"/>
        <end position="1692"/>
    </location>
</feature>
<feature type="compositionally biased region" description="Low complexity" evidence="1">
    <location>
        <begin position="579"/>
        <end position="589"/>
    </location>
</feature>
<dbReference type="GO" id="GO:0004519">
    <property type="term" value="F:endonuclease activity"/>
    <property type="evidence" value="ECO:0007669"/>
    <property type="project" value="InterPro"/>
</dbReference>
<name>A0A2N9HXR7_FAGSY</name>
<keyword evidence="2" id="KW-0472">Membrane</keyword>